<keyword evidence="7" id="KW-1185">Reference proteome</keyword>
<evidence type="ECO:0000256" key="1">
    <source>
        <dbReference type="ARBA" id="ARBA00001974"/>
    </source>
</evidence>
<keyword evidence="3" id="KW-0274">FAD</keyword>
<keyword evidence="4" id="KW-0560">Oxidoreductase</keyword>
<comment type="cofactor">
    <cofactor evidence="1">
        <name>FAD</name>
        <dbReference type="ChEBI" id="CHEBI:57692"/>
    </cofactor>
</comment>
<accession>A0ABT3TD38</accession>
<feature type="domain" description="FAD-dependent oxidoreductase 2 FAD-binding" evidence="5">
    <location>
        <begin position="20"/>
        <end position="451"/>
    </location>
</feature>
<dbReference type="InterPro" id="IPR003953">
    <property type="entry name" value="FAD-dep_OxRdtase_2_FAD-bd"/>
</dbReference>
<dbReference type="Pfam" id="PF00890">
    <property type="entry name" value="FAD_binding_2"/>
    <property type="match status" value="1"/>
</dbReference>
<reference evidence="6" key="1">
    <citation type="submission" date="2019-02" db="EMBL/GenBank/DDBJ databases">
        <authorList>
            <person name="Li S.-H."/>
        </authorList>
    </citation>
    <scope>NUCLEOTIDE SEQUENCE</scope>
    <source>
        <strain evidence="6">IMCC14734</strain>
    </source>
</reference>
<dbReference type="PRINTS" id="PR00411">
    <property type="entry name" value="PNDRDTASEI"/>
</dbReference>
<keyword evidence="2" id="KW-0285">Flavoprotein</keyword>
<dbReference type="InterPro" id="IPR050315">
    <property type="entry name" value="FAD-oxidoreductase_2"/>
</dbReference>
<sequence length="484" mass="51836">MTDYQTIQAKSVNQWHASSDVIVVGFGAAGSCAAIEAAAAGAKVLVLERASGISGTTCMATGHFYLGGGTRPQLANGLEDTVEDMFNYLVANTPEPDLNKIRLYCEQSVEHFNWLVDHGVPFNDGFYRRKHYEQPTDECLIWSGNEKAWPFSQQAKPVARGHKVENVGSEGGGLVMRKLNEAAQQLQVEFQFDARVTNLVSDEQGHISGVRYTHFGEERFVAARNGVVLAAGGFAMNQSMLEQYCPKLAHPGVVKQGNPNDDGAAINMGLAAGGYATHMEGALITAPFYPPESLLKGILVNSHGQRFINEDSYHARTMTACLDQPNGIAYLITDNACFGRPEIQMQELIDAWEDIATMEQGLGLPAGSLQQTLADYNAHAAEGKDPTFHKHSDWLQPLIEAPYAALQCSLGESVYVGFTLGGLRVSAQGEVMTEAGDAIIGLYAAGACASNIAQDGAGYSSGTAIGESTFFGRRAGRHVASGSC</sequence>
<protein>
    <submittedName>
        <fullName evidence="6">FAD-binding protein</fullName>
    </submittedName>
</protein>
<dbReference type="PANTHER" id="PTHR43400:SF10">
    <property type="entry name" value="3-OXOSTEROID 1-DEHYDROGENASE"/>
    <property type="match status" value="1"/>
</dbReference>
<evidence type="ECO:0000256" key="4">
    <source>
        <dbReference type="ARBA" id="ARBA00023002"/>
    </source>
</evidence>
<dbReference type="PANTHER" id="PTHR43400">
    <property type="entry name" value="FUMARATE REDUCTASE"/>
    <property type="match status" value="1"/>
</dbReference>
<proteinExistence type="predicted"/>
<dbReference type="InterPro" id="IPR027477">
    <property type="entry name" value="Succ_DH/fumarate_Rdtase_cat_sf"/>
</dbReference>
<evidence type="ECO:0000313" key="6">
    <source>
        <dbReference type="EMBL" id="MCX2980213.1"/>
    </source>
</evidence>
<evidence type="ECO:0000259" key="5">
    <source>
        <dbReference type="Pfam" id="PF00890"/>
    </source>
</evidence>
<name>A0ABT3TD38_9GAMM</name>
<dbReference type="SUPFAM" id="SSF51905">
    <property type="entry name" value="FAD/NAD(P)-binding domain"/>
    <property type="match status" value="1"/>
</dbReference>
<comment type="caution">
    <text evidence="6">The sequence shown here is derived from an EMBL/GenBank/DDBJ whole genome shotgun (WGS) entry which is preliminary data.</text>
</comment>
<gene>
    <name evidence="6" type="ORF">EYC98_04945</name>
</gene>
<dbReference type="Proteomes" id="UP001143362">
    <property type="component" value="Unassembled WGS sequence"/>
</dbReference>
<dbReference type="Gene3D" id="3.50.50.60">
    <property type="entry name" value="FAD/NAD(P)-binding domain"/>
    <property type="match status" value="1"/>
</dbReference>
<evidence type="ECO:0000313" key="7">
    <source>
        <dbReference type="Proteomes" id="UP001143362"/>
    </source>
</evidence>
<dbReference type="NCBIfam" id="NF005508">
    <property type="entry name" value="PRK07121.1-1"/>
    <property type="match status" value="1"/>
</dbReference>
<dbReference type="EMBL" id="SHNN01000001">
    <property type="protein sequence ID" value="MCX2980213.1"/>
    <property type="molecule type" value="Genomic_DNA"/>
</dbReference>
<dbReference type="InterPro" id="IPR036188">
    <property type="entry name" value="FAD/NAD-bd_sf"/>
</dbReference>
<evidence type="ECO:0000256" key="2">
    <source>
        <dbReference type="ARBA" id="ARBA00022630"/>
    </source>
</evidence>
<organism evidence="6 7">
    <name type="scientific">Candidatus Litorirhabdus singularis</name>
    <dbReference type="NCBI Taxonomy" id="2518993"/>
    <lineage>
        <taxon>Bacteria</taxon>
        <taxon>Pseudomonadati</taxon>
        <taxon>Pseudomonadota</taxon>
        <taxon>Gammaproteobacteria</taxon>
        <taxon>Cellvibrionales</taxon>
        <taxon>Halieaceae</taxon>
        <taxon>Candidatus Litorirhabdus</taxon>
    </lineage>
</organism>
<evidence type="ECO:0000256" key="3">
    <source>
        <dbReference type="ARBA" id="ARBA00022827"/>
    </source>
</evidence>
<dbReference type="SUPFAM" id="SSF56425">
    <property type="entry name" value="Succinate dehydrogenase/fumarate reductase flavoprotein, catalytic domain"/>
    <property type="match status" value="1"/>
</dbReference>
<dbReference type="NCBIfam" id="NF005510">
    <property type="entry name" value="PRK07121.1-3"/>
    <property type="match status" value="1"/>
</dbReference>
<dbReference type="RefSeq" id="WP_279244192.1">
    <property type="nucleotide sequence ID" value="NZ_SHNN01000001.1"/>
</dbReference>
<dbReference type="Gene3D" id="3.90.700.10">
    <property type="entry name" value="Succinate dehydrogenase/fumarate reductase flavoprotein, catalytic domain"/>
    <property type="match status" value="1"/>
</dbReference>